<organism evidence="1 2">
    <name type="scientific">Peronospora matthiolae</name>
    <dbReference type="NCBI Taxonomy" id="2874970"/>
    <lineage>
        <taxon>Eukaryota</taxon>
        <taxon>Sar</taxon>
        <taxon>Stramenopiles</taxon>
        <taxon>Oomycota</taxon>
        <taxon>Peronosporomycetes</taxon>
        <taxon>Peronosporales</taxon>
        <taxon>Peronosporaceae</taxon>
        <taxon>Peronospora</taxon>
    </lineage>
</organism>
<proteinExistence type="predicted"/>
<accession>A0AAV1U224</accession>
<comment type="caution">
    <text evidence="1">The sequence shown here is derived from an EMBL/GenBank/DDBJ whole genome shotgun (WGS) entry which is preliminary data.</text>
</comment>
<evidence type="ECO:0000313" key="1">
    <source>
        <dbReference type="EMBL" id="CAK7927517.1"/>
    </source>
</evidence>
<dbReference type="Proteomes" id="UP001162060">
    <property type="component" value="Unassembled WGS sequence"/>
</dbReference>
<reference evidence="1" key="1">
    <citation type="submission" date="2024-01" db="EMBL/GenBank/DDBJ databases">
        <authorList>
            <person name="Webb A."/>
        </authorList>
    </citation>
    <scope>NUCLEOTIDE SEQUENCE</scope>
    <source>
        <strain evidence="1">Pm1</strain>
    </source>
</reference>
<dbReference type="EMBL" id="CAKLBY020000111">
    <property type="protein sequence ID" value="CAK7927517.1"/>
    <property type="molecule type" value="Genomic_DNA"/>
</dbReference>
<evidence type="ECO:0000313" key="2">
    <source>
        <dbReference type="Proteomes" id="UP001162060"/>
    </source>
</evidence>
<protein>
    <submittedName>
        <fullName evidence="1">Uncharacterized protein</fullName>
    </submittedName>
</protein>
<gene>
    <name evidence="1" type="ORF">PM001_LOCUS12667</name>
</gene>
<dbReference type="AlphaFoldDB" id="A0AAV1U224"/>
<sequence length="94" mass="11456">MLEPERLELIKEVAGTKVYEDRRVKSLKILQEKQEKRENIQAIISYIDERLLELDREKEELIMYWHSKNVQRALDYTMHEKELQEVRAEIEVID</sequence>
<name>A0AAV1U224_9STRA</name>
<dbReference type="PANTHER" id="PTHR43977">
    <property type="entry name" value="STRUCTURAL MAINTENANCE OF CHROMOSOMES PROTEIN 3"/>
    <property type="match status" value="1"/>
</dbReference>